<comment type="caution">
    <text evidence="1">The sequence shown here is derived from an EMBL/GenBank/DDBJ whole genome shotgun (WGS) entry which is preliminary data.</text>
</comment>
<dbReference type="InterPro" id="IPR003673">
    <property type="entry name" value="CoA-Trfase_fam_III"/>
</dbReference>
<proteinExistence type="predicted"/>
<name>A0ABT6L6B7_9MYCO</name>
<keyword evidence="2" id="KW-1185">Reference proteome</keyword>
<dbReference type="PANTHER" id="PTHR48228">
    <property type="entry name" value="SUCCINYL-COA--D-CITRAMALATE COA-TRANSFERASE"/>
    <property type="match status" value="1"/>
</dbReference>
<dbReference type="InterPro" id="IPR044855">
    <property type="entry name" value="CoA-Trfase_III_dom3_sf"/>
</dbReference>
<dbReference type="Gene3D" id="3.40.50.10540">
    <property type="entry name" value="Crotonobetainyl-coa:carnitine coa-transferase, domain 1"/>
    <property type="match status" value="2"/>
</dbReference>
<dbReference type="RefSeq" id="WP_280835069.1">
    <property type="nucleotide sequence ID" value="NZ_JARXVE010000011.1"/>
</dbReference>
<dbReference type="SUPFAM" id="SSF89796">
    <property type="entry name" value="CoA-transferase family III (CaiB/BaiF)"/>
    <property type="match status" value="2"/>
</dbReference>
<dbReference type="Gene3D" id="3.30.1540.10">
    <property type="entry name" value="formyl-coa transferase, domain 3"/>
    <property type="match status" value="1"/>
</dbReference>
<evidence type="ECO:0000313" key="1">
    <source>
        <dbReference type="EMBL" id="MDH6198491.1"/>
    </source>
</evidence>
<accession>A0ABT6L6B7</accession>
<organism evidence="1 2">
    <name type="scientific">Mycolicibacterium frederiksbergense</name>
    <dbReference type="NCBI Taxonomy" id="117567"/>
    <lineage>
        <taxon>Bacteria</taxon>
        <taxon>Bacillati</taxon>
        <taxon>Actinomycetota</taxon>
        <taxon>Actinomycetes</taxon>
        <taxon>Mycobacteriales</taxon>
        <taxon>Mycobacteriaceae</taxon>
        <taxon>Mycolicibacterium</taxon>
    </lineage>
</organism>
<dbReference type="PANTHER" id="PTHR48228:SF4">
    <property type="entry name" value="BLR3030 PROTEIN"/>
    <property type="match status" value="1"/>
</dbReference>
<protein>
    <submittedName>
        <fullName evidence="1">Crotonobetainyl-CoA:carnitine CoA-transferase CaiB-like acyl-CoA transferase</fullName>
    </submittedName>
</protein>
<gene>
    <name evidence="1" type="ORF">M2272_005150</name>
</gene>
<dbReference type="Pfam" id="PF02515">
    <property type="entry name" value="CoA_transf_3"/>
    <property type="match status" value="1"/>
</dbReference>
<dbReference type="Proteomes" id="UP001160130">
    <property type="component" value="Unassembled WGS sequence"/>
</dbReference>
<dbReference type="EMBL" id="JARXVE010000011">
    <property type="protein sequence ID" value="MDH6198491.1"/>
    <property type="molecule type" value="Genomic_DNA"/>
</dbReference>
<sequence length="490" mass="53577">MASNTLNTPKVSAGFDINAEFRSVMHELGLSPEDTGGSITFVGEDPIFPTVHRLGACISIPIMAGAAGVANIWRQRTGRGQDLTLDLRKAIHGINPMYKFMPTINGFPYQLPYWINPSYQIDNPMGFDLYRTRDGRLFLPTGAYPGLLNAMCSFLRCGPDRDQITEAVSKWDADELDEAAAEAGLVFAIVRTPEEWAAHPQGKYLADKPLVEIVKIGDSDPEPFAAAARPLSGLRVLAVTHVIAGNVMARTLAEHGAEVLQLAHPEEFENEGLMQDPCAGFTSSAWLDLKQPEGLRRAYELAADADVFVENYRGRKIANLGMSPEELAARRPGIIYASDKAYSHDGPWADRGGFDMEALCVTGFTTEEGTPEQPKFPPTYVMNDFIAGYVGAAGIQAALIRRAKEGGSYHVRVNLARCAMWFNSLGTFDNDTPGTGEQHQLLAPDTITAQTPYGELVRLAPPVQFSETKPYWRDPVLVVRGSSKPAWTTV</sequence>
<reference evidence="1 2" key="1">
    <citation type="submission" date="2023-04" db="EMBL/GenBank/DDBJ databases">
        <title>Forest soil microbial communities from Buena Vista Peninsula, Colon Province, Panama.</title>
        <authorList>
            <person name="Bouskill N."/>
        </authorList>
    </citation>
    <scope>NUCLEOTIDE SEQUENCE [LARGE SCALE GENOMIC DNA]</scope>
    <source>
        <strain evidence="1 2">AC80</strain>
    </source>
</reference>
<evidence type="ECO:0000313" key="2">
    <source>
        <dbReference type="Proteomes" id="UP001160130"/>
    </source>
</evidence>
<dbReference type="InterPro" id="IPR023606">
    <property type="entry name" value="CoA-Trfase_III_dom_1_sf"/>
</dbReference>
<dbReference type="InterPro" id="IPR050509">
    <property type="entry name" value="CoA-transferase_III"/>
</dbReference>